<dbReference type="Proteomes" id="UP000234323">
    <property type="component" value="Unassembled WGS sequence"/>
</dbReference>
<feature type="region of interest" description="Disordered" evidence="1">
    <location>
        <begin position="188"/>
        <end position="234"/>
    </location>
</feature>
<evidence type="ECO:0000313" key="4">
    <source>
        <dbReference type="EMBL" id="PKY44008.1"/>
    </source>
</evidence>
<keyword evidence="2" id="KW-0732">Signal</keyword>
<dbReference type="EMBL" id="LLXI01000292">
    <property type="protein sequence ID" value="PKY44008.1"/>
    <property type="molecule type" value="Genomic_DNA"/>
</dbReference>
<keyword evidence="5" id="KW-1185">Reference proteome</keyword>
<evidence type="ECO:0000256" key="2">
    <source>
        <dbReference type="SAM" id="SignalP"/>
    </source>
</evidence>
<name>A0A2I1GBK6_9GLOM</name>
<feature type="chain" id="PRO_5014162712" description="DUF7729 domain-containing protein" evidence="2">
    <location>
        <begin position="22"/>
        <end position="340"/>
    </location>
</feature>
<dbReference type="VEuPathDB" id="FungiDB:RhiirFUN_005526"/>
<protein>
    <recommendedName>
        <fullName evidence="3">DUF7729 domain-containing protein</fullName>
    </recommendedName>
</protein>
<dbReference type="VEuPathDB" id="FungiDB:FUN_005831"/>
<dbReference type="Pfam" id="PF24855">
    <property type="entry name" value="DUF7729"/>
    <property type="match status" value="1"/>
</dbReference>
<dbReference type="VEuPathDB" id="FungiDB:RhiirA1_435548"/>
<organism evidence="4 5">
    <name type="scientific">Rhizophagus irregularis</name>
    <dbReference type="NCBI Taxonomy" id="588596"/>
    <lineage>
        <taxon>Eukaryota</taxon>
        <taxon>Fungi</taxon>
        <taxon>Fungi incertae sedis</taxon>
        <taxon>Mucoromycota</taxon>
        <taxon>Glomeromycotina</taxon>
        <taxon>Glomeromycetes</taxon>
        <taxon>Glomerales</taxon>
        <taxon>Glomeraceae</taxon>
        <taxon>Rhizophagus</taxon>
    </lineage>
</organism>
<evidence type="ECO:0000259" key="3">
    <source>
        <dbReference type="Pfam" id="PF24855"/>
    </source>
</evidence>
<dbReference type="PANTHER" id="PTHR34862">
    <property type="entry name" value="SPARK DOMAIN-CONTAINING PROTEIN"/>
    <property type="match status" value="1"/>
</dbReference>
<comment type="caution">
    <text evidence="4">The sequence shown here is derived from an EMBL/GenBank/DDBJ whole genome shotgun (WGS) entry which is preliminary data.</text>
</comment>
<dbReference type="InterPro" id="IPR056146">
    <property type="entry name" value="DUF7729"/>
</dbReference>
<feature type="signal peptide" evidence="2">
    <location>
        <begin position="1"/>
        <end position="21"/>
    </location>
</feature>
<dbReference type="AlphaFoldDB" id="A0A2I1GBK6"/>
<evidence type="ECO:0000256" key="1">
    <source>
        <dbReference type="SAM" id="MobiDB-lite"/>
    </source>
</evidence>
<accession>A0A2I1GBK6</accession>
<reference evidence="4 5" key="1">
    <citation type="submission" date="2015-10" db="EMBL/GenBank/DDBJ databases">
        <title>Genome analyses suggest a sexual origin of heterokaryosis in a supposedly ancient asexual fungus.</title>
        <authorList>
            <person name="Ropars J."/>
            <person name="Sedzielewska K."/>
            <person name="Noel J."/>
            <person name="Charron P."/>
            <person name="Farinelli L."/>
            <person name="Marton T."/>
            <person name="Kruger M."/>
            <person name="Pelin A."/>
            <person name="Brachmann A."/>
            <person name="Corradi N."/>
        </authorList>
    </citation>
    <scope>NUCLEOTIDE SEQUENCE [LARGE SCALE GENOMIC DNA]</scope>
    <source>
        <strain evidence="4 5">A4</strain>
    </source>
</reference>
<sequence>MANLIVKLIIFLIYFTNIIFAQSTPVELTGLNHFNLTTTCKTSIASLVEDRSIKECLPMFTIITSIPQLLPTTQKDPESKIGFLAQLIRQTCSLPKCSSSLVQSVALTLQENCSQDLLQHNVMATLNILLFSHYKPIQELSCKRDSSKQYNPYCILETIINMANSTALNKRHVHHNITLTSLDPTITSTSEASVDQPTLPSSETSVAPPISSTAVNDGNNKNNSSTLPISQENFPSQASQDSLSLLKTLELLPNSLVCTDCNKAMVSVVLKYLNENPTALNGTQIQPTMIQQGSQALGLKCGSSFLDGSTPNTISSSPKLLYSYIYNYVGIFIIEILLLL</sequence>
<proteinExistence type="predicted"/>
<evidence type="ECO:0000313" key="5">
    <source>
        <dbReference type="Proteomes" id="UP000234323"/>
    </source>
</evidence>
<dbReference type="PANTHER" id="PTHR34862:SF1">
    <property type="entry name" value="SPARK DOMAIN-CONTAINING PROTEIN"/>
    <property type="match status" value="1"/>
</dbReference>
<gene>
    <name evidence="4" type="ORF">RhiirA4_541528</name>
</gene>
<feature type="domain" description="DUF7729" evidence="3">
    <location>
        <begin position="35"/>
        <end position="180"/>
    </location>
</feature>